<proteinExistence type="predicted"/>
<evidence type="ECO:0000259" key="14">
    <source>
        <dbReference type="Pfam" id="PF23598"/>
    </source>
</evidence>
<dbReference type="FunFam" id="3.80.10.10:FF:000269">
    <property type="entry name" value="Piriformospora indica-insensitive protein 2"/>
    <property type="match status" value="1"/>
</dbReference>
<evidence type="ECO:0000256" key="3">
    <source>
        <dbReference type="ARBA" id="ARBA00022475"/>
    </source>
</evidence>
<feature type="domain" description="Disease resistance R13L4/SHOC-2-like LRR" evidence="14">
    <location>
        <begin position="246"/>
        <end position="356"/>
    </location>
</feature>
<keyword evidence="10" id="KW-0675">Receptor</keyword>
<dbReference type="Pfam" id="PF23598">
    <property type="entry name" value="LRR_14"/>
    <property type="match status" value="1"/>
</dbReference>
<keyword evidence="17" id="KW-1185">Reference proteome</keyword>
<evidence type="ECO:0000256" key="9">
    <source>
        <dbReference type="ARBA" id="ARBA00023136"/>
    </source>
</evidence>
<dbReference type="Proteomes" id="UP000008810">
    <property type="component" value="Chromosome 2"/>
</dbReference>
<accession>I1HHA3</accession>
<evidence type="ECO:0000256" key="5">
    <source>
        <dbReference type="ARBA" id="ARBA00022692"/>
    </source>
</evidence>
<dbReference type="Gene3D" id="3.80.10.10">
    <property type="entry name" value="Ribonuclease Inhibitor"/>
    <property type="match status" value="2"/>
</dbReference>
<comment type="subcellular location">
    <subcellularLocation>
        <location evidence="2">Cell membrane</location>
    </subcellularLocation>
    <subcellularLocation>
        <location evidence="1">Membrane</location>
        <topology evidence="1">Single-pass membrane protein</topology>
    </subcellularLocation>
</comment>
<keyword evidence="3" id="KW-1003">Cell membrane</keyword>
<sequence length="467" mass="48784">MPASGPVATLLMSLILSATVAVAGAMMDPAEREALLRVMEAVSSDRDWRSSSSSADPCSSPWPGLECKPADPTTKGPSSSSPAPATVLLHVTRLDFGVPPNPTCKATATFPSHAFLPSSLPHLRSIFFVSCFNNPSSPTRLTLPPAANLSSSSSLLQQLGIRSNPSLSGTLPPQLTSLSNLQVLTISQNSLIRGELPESIGKLKNLVHLDLSYNSLTGSIPSTISQLRNLAGLDLSYNSFSGPIPATLGNLLQLQKLDLCSNNLTGPLPSSIVALKSLTLLSLSNNGLSGGIPAGISGMRELQYLIMENNAMAGLPLPPELGKMARLQELRLASSGYSGPIPDTLGLLSGLTTLSLQDNNLTGRIPPGLTRLKRMYHLNLSKNGLDGEVPFDGKFLRRLGRNLDLSGNPGLCVGDRAVDVKDVGVSVCHGGGGGESSDAAGSLVWPGLLLRLAASVLLCCCCVVFLL</sequence>
<dbReference type="AlphaFoldDB" id="I1HHA3"/>
<reference evidence="16" key="3">
    <citation type="submission" date="2018-08" db="UniProtKB">
        <authorList>
            <consortium name="EnsemblPlants"/>
        </authorList>
    </citation>
    <scope>IDENTIFICATION</scope>
    <source>
        <strain evidence="16">cv. Bd21</strain>
    </source>
</reference>
<evidence type="ECO:0000256" key="1">
    <source>
        <dbReference type="ARBA" id="ARBA00004167"/>
    </source>
</evidence>
<dbReference type="PANTHER" id="PTHR27000:SF642">
    <property type="entry name" value="INACTIVE LEUCINE-RICH REPEAT RECEPTOR KINASE XIAO-RELATED"/>
    <property type="match status" value="1"/>
</dbReference>
<dbReference type="SUPFAM" id="SSF52058">
    <property type="entry name" value="L domain-like"/>
    <property type="match status" value="1"/>
</dbReference>
<evidence type="ECO:0000256" key="4">
    <source>
        <dbReference type="ARBA" id="ARBA00022614"/>
    </source>
</evidence>
<dbReference type="Pfam" id="PF13855">
    <property type="entry name" value="LRR_8"/>
    <property type="match status" value="1"/>
</dbReference>
<dbReference type="PANTHER" id="PTHR27000">
    <property type="entry name" value="LEUCINE-RICH REPEAT RECEPTOR-LIKE PROTEIN KINASE FAMILY PROTEIN-RELATED"/>
    <property type="match status" value="1"/>
</dbReference>
<dbReference type="InterPro" id="IPR032675">
    <property type="entry name" value="LRR_dom_sf"/>
</dbReference>
<evidence type="ECO:0000256" key="6">
    <source>
        <dbReference type="ARBA" id="ARBA00022729"/>
    </source>
</evidence>
<keyword evidence="11" id="KW-0325">Glycoprotein</keyword>
<keyword evidence="4" id="KW-0433">Leucine-rich repeat</keyword>
<evidence type="ECO:0000256" key="7">
    <source>
        <dbReference type="ARBA" id="ARBA00022737"/>
    </source>
</evidence>
<evidence type="ECO:0000256" key="12">
    <source>
        <dbReference type="SAM" id="MobiDB-lite"/>
    </source>
</evidence>
<dbReference type="HOGENOM" id="CLU_000288_18_25_1"/>
<evidence type="ECO:0000256" key="10">
    <source>
        <dbReference type="ARBA" id="ARBA00023170"/>
    </source>
</evidence>
<dbReference type="RefSeq" id="XP_003566006.1">
    <property type="nucleotide sequence ID" value="XM_003565958.4"/>
</dbReference>
<dbReference type="InterPro" id="IPR003591">
    <property type="entry name" value="Leu-rich_rpt_typical-subtyp"/>
</dbReference>
<dbReference type="EnsemblPlants" id="KQK05243">
    <property type="protein sequence ID" value="KQK05243"/>
    <property type="gene ID" value="BRADI_2g18952v3"/>
</dbReference>
<evidence type="ECO:0000256" key="13">
    <source>
        <dbReference type="SAM" id="SignalP"/>
    </source>
</evidence>
<dbReference type="FunFam" id="3.80.10.10:FF:000800">
    <property type="entry name" value="Receptor like protein 29"/>
    <property type="match status" value="1"/>
</dbReference>
<keyword evidence="5" id="KW-0812">Transmembrane</keyword>
<feature type="chain" id="PRO_5014094622" description="Disease resistance R13L4/SHOC-2-like LRR domain-containing protein" evidence="13">
    <location>
        <begin position="26"/>
        <end position="467"/>
    </location>
</feature>
<keyword evidence="7" id="KW-0677">Repeat</keyword>
<dbReference type="OrthoDB" id="676979at2759"/>
<dbReference type="PROSITE" id="PS51450">
    <property type="entry name" value="LRR"/>
    <property type="match status" value="1"/>
</dbReference>
<dbReference type="SMART" id="SM00369">
    <property type="entry name" value="LRR_TYP"/>
    <property type="match status" value="5"/>
</dbReference>
<dbReference type="GeneID" id="100843340"/>
<dbReference type="STRING" id="15368.I1HHA3"/>
<dbReference type="KEGG" id="bdi:100843340"/>
<reference evidence="15 16" key="1">
    <citation type="journal article" date="2010" name="Nature">
        <title>Genome sequencing and analysis of the model grass Brachypodium distachyon.</title>
        <authorList>
            <consortium name="International Brachypodium Initiative"/>
        </authorList>
    </citation>
    <scope>NUCLEOTIDE SEQUENCE [LARGE SCALE GENOMIC DNA]</scope>
    <source>
        <strain evidence="15">Bd21</strain>
        <strain evidence="16">cv. Bd21</strain>
    </source>
</reference>
<evidence type="ECO:0000256" key="2">
    <source>
        <dbReference type="ARBA" id="ARBA00004236"/>
    </source>
</evidence>
<feature type="region of interest" description="Disordered" evidence="12">
    <location>
        <begin position="46"/>
        <end position="84"/>
    </location>
</feature>
<keyword evidence="9" id="KW-0472">Membrane</keyword>
<feature type="compositionally biased region" description="Low complexity" evidence="12">
    <location>
        <begin position="50"/>
        <end position="63"/>
    </location>
</feature>
<evidence type="ECO:0000313" key="16">
    <source>
        <dbReference type="EnsemblPlants" id="KQK05243"/>
    </source>
</evidence>
<dbReference type="OMA" id="MNPHELE"/>
<dbReference type="EMBL" id="CM000881">
    <property type="protein sequence ID" value="KQK05243.1"/>
    <property type="molecule type" value="Genomic_DNA"/>
</dbReference>
<keyword evidence="8" id="KW-1133">Transmembrane helix</keyword>
<organism evidence="15">
    <name type="scientific">Brachypodium distachyon</name>
    <name type="common">Purple false brome</name>
    <name type="synonym">Trachynia distachya</name>
    <dbReference type="NCBI Taxonomy" id="15368"/>
    <lineage>
        <taxon>Eukaryota</taxon>
        <taxon>Viridiplantae</taxon>
        <taxon>Streptophyta</taxon>
        <taxon>Embryophyta</taxon>
        <taxon>Tracheophyta</taxon>
        <taxon>Spermatophyta</taxon>
        <taxon>Magnoliopsida</taxon>
        <taxon>Liliopsida</taxon>
        <taxon>Poales</taxon>
        <taxon>Poaceae</taxon>
        <taxon>BOP clade</taxon>
        <taxon>Pooideae</taxon>
        <taxon>Stipodae</taxon>
        <taxon>Brachypodieae</taxon>
        <taxon>Brachypodium</taxon>
    </lineage>
</organism>
<dbReference type="InterPro" id="IPR055414">
    <property type="entry name" value="LRR_R13L4/SHOC2-like"/>
</dbReference>
<evidence type="ECO:0000313" key="15">
    <source>
        <dbReference type="EMBL" id="KQK05243.1"/>
    </source>
</evidence>
<feature type="signal peptide" evidence="13">
    <location>
        <begin position="1"/>
        <end position="25"/>
    </location>
</feature>
<reference evidence="15" key="2">
    <citation type="submission" date="2017-06" db="EMBL/GenBank/DDBJ databases">
        <title>WGS assembly of Brachypodium distachyon.</title>
        <authorList>
            <consortium name="The International Brachypodium Initiative"/>
            <person name="Lucas S."/>
            <person name="Harmon-Smith M."/>
            <person name="Lail K."/>
            <person name="Tice H."/>
            <person name="Grimwood J."/>
            <person name="Bruce D."/>
            <person name="Barry K."/>
            <person name="Shu S."/>
            <person name="Lindquist E."/>
            <person name="Wang M."/>
            <person name="Pitluck S."/>
            <person name="Vogel J.P."/>
            <person name="Garvin D.F."/>
            <person name="Mockler T.C."/>
            <person name="Schmutz J."/>
            <person name="Rokhsar D."/>
            <person name="Bevan M.W."/>
        </authorList>
    </citation>
    <scope>NUCLEOTIDE SEQUENCE</scope>
    <source>
        <strain evidence="15">Bd21</strain>
    </source>
</reference>
<name>I1HHA3_BRADI</name>
<keyword evidence="6 13" id="KW-0732">Signal</keyword>
<protein>
    <recommendedName>
        <fullName evidence="14">Disease resistance R13L4/SHOC-2-like LRR domain-containing protein</fullName>
    </recommendedName>
</protein>
<dbReference type="PRINTS" id="PR00019">
    <property type="entry name" value="LEURICHRPT"/>
</dbReference>
<dbReference type="GO" id="GO:0051707">
    <property type="term" value="P:response to other organism"/>
    <property type="evidence" value="ECO:0007669"/>
    <property type="project" value="UniProtKB-ARBA"/>
</dbReference>
<gene>
    <name evidence="16" type="primary">LOC100843340</name>
    <name evidence="15" type="ORF">BRADI_2g18952v3</name>
</gene>
<dbReference type="FunFam" id="3.80.10.10:FF:000383">
    <property type="entry name" value="Leucine-rich repeat receptor protein kinase EMS1"/>
    <property type="match status" value="1"/>
</dbReference>
<evidence type="ECO:0000256" key="11">
    <source>
        <dbReference type="ARBA" id="ARBA00023180"/>
    </source>
</evidence>
<evidence type="ECO:0000256" key="8">
    <source>
        <dbReference type="ARBA" id="ARBA00022989"/>
    </source>
</evidence>
<dbReference type="Gramene" id="KQK05243">
    <property type="protein sequence ID" value="KQK05243"/>
    <property type="gene ID" value="BRADI_2g18952v3"/>
</dbReference>
<dbReference type="GO" id="GO:0004672">
    <property type="term" value="F:protein kinase activity"/>
    <property type="evidence" value="ECO:0000318"/>
    <property type="project" value="GO_Central"/>
</dbReference>
<dbReference type="GO" id="GO:0005886">
    <property type="term" value="C:plasma membrane"/>
    <property type="evidence" value="ECO:0007669"/>
    <property type="project" value="UniProtKB-SubCell"/>
</dbReference>
<evidence type="ECO:0000313" key="17">
    <source>
        <dbReference type="Proteomes" id="UP000008810"/>
    </source>
</evidence>
<dbReference type="eggNOG" id="KOG0619">
    <property type="taxonomic scope" value="Eukaryota"/>
</dbReference>
<dbReference type="InterPro" id="IPR001611">
    <property type="entry name" value="Leu-rich_rpt"/>
</dbReference>